<keyword evidence="1" id="KW-0812">Transmembrane</keyword>
<feature type="transmembrane region" description="Helical" evidence="1">
    <location>
        <begin position="6"/>
        <end position="25"/>
    </location>
</feature>
<reference evidence="2 3" key="1">
    <citation type="submission" date="2024-06" db="EMBL/GenBank/DDBJ databases">
        <title>Genomic Encyclopedia of Type Strains, Phase IV (KMG-IV): sequencing the most valuable type-strain genomes for metagenomic binning, comparative biology and taxonomic classification.</title>
        <authorList>
            <person name="Goeker M."/>
        </authorList>
    </citation>
    <scope>NUCLEOTIDE SEQUENCE [LARGE SCALE GENOMIC DNA]</scope>
    <source>
        <strain evidence="2 3">DSM 23520</strain>
    </source>
</reference>
<keyword evidence="1" id="KW-0472">Membrane</keyword>
<dbReference type="NCBIfam" id="TIGR02896">
    <property type="entry name" value="spore_III_AF"/>
    <property type="match status" value="1"/>
</dbReference>
<sequence>MDYVTGWITQLIIFIFLATLLTLLIPKTSHESVIRVVFGMIILLLFLNPITTLLRINPEDLTDDIDLSLSLVDREAIENEIESKKREIQASSDAYILEQLTQELKMSVEEELVKQYDVEIQDVNVSWQNLSQADHVSDMVEHATFVLSQNEPDHHQVEKVDIMAEESNDEPDDDAIKTTIASFLSIPLDNITLEWEGERSM</sequence>
<accession>A0ABV2KXI8</accession>
<evidence type="ECO:0000313" key="3">
    <source>
        <dbReference type="Proteomes" id="UP001549167"/>
    </source>
</evidence>
<keyword evidence="3" id="KW-1185">Reference proteome</keyword>
<dbReference type="RefSeq" id="WP_354221533.1">
    <property type="nucleotide sequence ID" value="NZ_JBEPMX010000015.1"/>
</dbReference>
<dbReference type="Proteomes" id="UP001549167">
    <property type="component" value="Unassembled WGS sequence"/>
</dbReference>
<dbReference type="EMBL" id="JBEPMX010000015">
    <property type="protein sequence ID" value="MET3684307.1"/>
    <property type="molecule type" value="Genomic_DNA"/>
</dbReference>
<feature type="transmembrane region" description="Helical" evidence="1">
    <location>
        <begin position="32"/>
        <end position="50"/>
    </location>
</feature>
<evidence type="ECO:0000313" key="2">
    <source>
        <dbReference type="EMBL" id="MET3684307.1"/>
    </source>
</evidence>
<name>A0ABV2KXI8_9BACI</name>
<dbReference type="InterPro" id="IPR014245">
    <property type="entry name" value="Spore_III_AF"/>
</dbReference>
<gene>
    <name evidence="2" type="ORF">ABID56_002433</name>
</gene>
<comment type="caution">
    <text evidence="2">The sequence shown here is derived from an EMBL/GenBank/DDBJ whole genome shotgun (WGS) entry which is preliminary data.</text>
</comment>
<proteinExistence type="predicted"/>
<keyword evidence="1" id="KW-1133">Transmembrane helix</keyword>
<evidence type="ECO:0000256" key="1">
    <source>
        <dbReference type="SAM" id="Phobius"/>
    </source>
</evidence>
<protein>
    <submittedName>
        <fullName evidence="2">Stage III sporulation protein AF</fullName>
    </submittedName>
</protein>
<organism evidence="2 3">
    <name type="scientific">Alkalibacillus flavidus</name>
    <dbReference type="NCBI Taxonomy" id="546021"/>
    <lineage>
        <taxon>Bacteria</taxon>
        <taxon>Bacillati</taxon>
        <taxon>Bacillota</taxon>
        <taxon>Bacilli</taxon>
        <taxon>Bacillales</taxon>
        <taxon>Bacillaceae</taxon>
        <taxon>Alkalibacillus</taxon>
    </lineage>
</organism>
<dbReference type="Pfam" id="PF09581">
    <property type="entry name" value="Spore_III_AF"/>
    <property type="match status" value="1"/>
</dbReference>